<dbReference type="Gene3D" id="2.170.16.10">
    <property type="entry name" value="Hedgehog/Intein (Hint) domain"/>
    <property type="match status" value="1"/>
</dbReference>
<feature type="domain" description="Hedgehog/Intein (Hint)" evidence="1">
    <location>
        <begin position="165"/>
        <end position="306"/>
    </location>
</feature>
<dbReference type="EMBL" id="JAFBRM010000003">
    <property type="protein sequence ID" value="MBM1714935.1"/>
    <property type="molecule type" value="Genomic_DNA"/>
</dbReference>
<dbReference type="InterPro" id="IPR036844">
    <property type="entry name" value="Hint_dom_sf"/>
</dbReference>
<sequence>MPTTFNVISLGVQSLIDPTEGNTTAENAGDLVGLTFGDVSNPLWEQTQSFAPGSTGFAGGTGTAYDMNNNLANETFSLDGGPEQTFDGTSIYNATITYTDGTTATITAVLFQDTAGNTYLAPEFSANGDQTALEAGAIRSLTLDSLFGNGYSGLTGTRQTSNFAVCFVQGTMIKTPSGERPVETLNAGDLVETLDHGAQAIRWIGGRSVRASGSMTPVRFAAGSLGVGCPSRPMVLSRQHRVMLDNKVAERMTGTRQVLVPAHKLTILPGVTPVTDQGFVTYWHFLCDAHEVVFADNVPAETLYLGAEARKSLTPAAIAEITALFPGLMAGTTSNTPARTLLPGHRADRLVQRLTRNGKHALA</sequence>
<proteinExistence type="predicted"/>
<dbReference type="SUPFAM" id="SSF51294">
    <property type="entry name" value="Hedgehog/intein (Hint) domain"/>
    <property type="match status" value="1"/>
</dbReference>
<evidence type="ECO:0000259" key="1">
    <source>
        <dbReference type="Pfam" id="PF13403"/>
    </source>
</evidence>
<dbReference type="AlphaFoldDB" id="A0AAE2W0E5"/>
<comment type="caution">
    <text evidence="2">The sequence shown here is derived from an EMBL/GenBank/DDBJ whole genome shotgun (WGS) entry which is preliminary data.</text>
</comment>
<organism evidence="2 3">
    <name type="scientific">Sulfitobacter geojensis</name>
    <dbReference type="NCBI Taxonomy" id="1342299"/>
    <lineage>
        <taxon>Bacteria</taxon>
        <taxon>Pseudomonadati</taxon>
        <taxon>Pseudomonadota</taxon>
        <taxon>Alphaproteobacteria</taxon>
        <taxon>Rhodobacterales</taxon>
        <taxon>Roseobacteraceae</taxon>
        <taxon>Sulfitobacter</taxon>
    </lineage>
</organism>
<name>A0AAE2W0E5_9RHOB</name>
<dbReference type="RefSeq" id="WP_203242845.1">
    <property type="nucleotide sequence ID" value="NZ_JAFBRH010000003.1"/>
</dbReference>
<reference evidence="2 3" key="1">
    <citation type="submission" date="2021-01" db="EMBL/GenBank/DDBJ databases">
        <title>Diatom-associated Roseobacters Show Island Model of Population Structure.</title>
        <authorList>
            <person name="Qu L."/>
            <person name="Feng X."/>
            <person name="Chen Y."/>
            <person name="Li L."/>
            <person name="Wang X."/>
            <person name="Hu Z."/>
            <person name="Wang H."/>
            <person name="Luo H."/>
        </authorList>
    </citation>
    <scope>NUCLEOTIDE SEQUENCE [LARGE SCALE GENOMIC DNA]</scope>
    <source>
        <strain evidence="2 3">TR60-84</strain>
    </source>
</reference>
<dbReference type="InterPro" id="IPR028992">
    <property type="entry name" value="Hedgehog/Intein_dom"/>
</dbReference>
<keyword evidence="3" id="KW-1185">Reference proteome</keyword>
<accession>A0AAE2W0E5</accession>
<gene>
    <name evidence="2" type="ORF">JQV55_15295</name>
</gene>
<evidence type="ECO:0000313" key="3">
    <source>
        <dbReference type="Proteomes" id="UP000732193"/>
    </source>
</evidence>
<protein>
    <submittedName>
        <fullName evidence="2">Hint domain-containing protein</fullName>
    </submittedName>
</protein>
<dbReference type="Proteomes" id="UP000732193">
    <property type="component" value="Unassembled WGS sequence"/>
</dbReference>
<evidence type="ECO:0000313" key="2">
    <source>
        <dbReference type="EMBL" id="MBM1714935.1"/>
    </source>
</evidence>
<dbReference type="Pfam" id="PF13403">
    <property type="entry name" value="Hint_2"/>
    <property type="match status" value="1"/>
</dbReference>